<evidence type="ECO:0000313" key="1">
    <source>
        <dbReference type="EMBL" id="MCW6509698.1"/>
    </source>
</evidence>
<evidence type="ECO:0000313" key="2">
    <source>
        <dbReference type="Proteomes" id="UP001165667"/>
    </source>
</evidence>
<gene>
    <name evidence="1" type="ORF">M8523_16900</name>
</gene>
<dbReference type="Proteomes" id="UP001165667">
    <property type="component" value="Unassembled WGS sequence"/>
</dbReference>
<sequence length="77" mass="8380">MPQPVDHIEALRHLDPEGALAGLDLTDSEGMAIRAAIDLWGISQTPPLAGNAAIRAALKDWLTWIGFWAHVEPKERG</sequence>
<comment type="caution">
    <text evidence="1">The sequence shown here is derived from an EMBL/GenBank/DDBJ whole genome shotgun (WGS) entry which is preliminary data.</text>
</comment>
<name>A0AA41Z384_9HYPH</name>
<organism evidence="1 2">
    <name type="scientific">Lichenifustis flavocetrariae</name>
    <dbReference type="NCBI Taxonomy" id="2949735"/>
    <lineage>
        <taxon>Bacteria</taxon>
        <taxon>Pseudomonadati</taxon>
        <taxon>Pseudomonadota</taxon>
        <taxon>Alphaproteobacteria</taxon>
        <taxon>Hyphomicrobiales</taxon>
        <taxon>Lichenihabitantaceae</taxon>
        <taxon>Lichenifustis</taxon>
    </lineage>
</organism>
<reference evidence="1" key="1">
    <citation type="submission" date="2022-05" db="EMBL/GenBank/DDBJ databases">
        <authorList>
            <person name="Pankratov T."/>
        </authorList>
    </citation>
    <scope>NUCLEOTIDE SEQUENCE</scope>
    <source>
        <strain evidence="1">BP6-180914</strain>
    </source>
</reference>
<dbReference type="RefSeq" id="WP_282586072.1">
    <property type="nucleotide sequence ID" value="NZ_JAMOIM010000011.1"/>
</dbReference>
<accession>A0AA41Z384</accession>
<protein>
    <submittedName>
        <fullName evidence="1">Uncharacterized protein</fullName>
    </submittedName>
</protein>
<proteinExistence type="predicted"/>
<dbReference type="AlphaFoldDB" id="A0AA41Z384"/>
<keyword evidence="2" id="KW-1185">Reference proteome</keyword>
<dbReference type="EMBL" id="JAMOIM010000011">
    <property type="protein sequence ID" value="MCW6509698.1"/>
    <property type="molecule type" value="Genomic_DNA"/>
</dbReference>